<evidence type="ECO:0000259" key="1">
    <source>
        <dbReference type="PROSITE" id="PS51186"/>
    </source>
</evidence>
<dbReference type="Gene3D" id="3.40.630.30">
    <property type="match status" value="1"/>
</dbReference>
<protein>
    <submittedName>
        <fullName evidence="2">GNAT family N-acetyltransferase</fullName>
    </submittedName>
</protein>
<proteinExistence type="predicted"/>
<name>A0ABY4BWG9_9MICO</name>
<dbReference type="SUPFAM" id="SSF55729">
    <property type="entry name" value="Acyl-CoA N-acyltransferases (Nat)"/>
    <property type="match status" value="1"/>
</dbReference>
<evidence type="ECO:0000313" key="3">
    <source>
        <dbReference type="Proteomes" id="UP000832097"/>
    </source>
</evidence>
<dbReference type="InterPro" id="IPR000182">
    <property type="entry name" value="GNAT_dom"/>
</dbReference>
<organism evidence="2 3">
    <name type="scientific">Agromyces larvae</name>
    <dbReference type="NCBI Taxonomy" id="2929802"/>
    <lineage>
        <taxon>Bacteria</taxon>
        <taxon>Bacillati</taxon>
        <taxon>Actinomycetota</taxon>
        <taxon>Actinomycetes</taxon>
        <taxon>Micrococcales</taxon>
        <taxon>Microbacteriaceae</taxon>
        <taxon>Agromyces</taxon>
    </lineage>
</organism>
<dbReference type="RefSeq" id="WP_243554607.1">
    <property type="nucleotide sequence ID" value="NZ_CP094528.1"/>
</dbReference>
<accession>A0ABY4BWG9</accession>
<reference evidence="2 3" key="1">
    <citation type="submission" date="2022-03" db="EMBL/GenBank/DDBJ databases">
        <title>Mucilaginibacter sp. isolated from the gut of Protaetia brevitarsis seulensis larvae.</title>
        <authorList>
            <person name="Won M."/>
            <person name="Kim S.-J."/>
            <person name="Kwon S.-W."/>
        </authorList>
    </citation>
    <scope>NUCLEOTIDE SEQUENCE [LARGE SCALE GENOMIC DNA]</scope>
    <source>
        <strain evidence="2 3">CFWR-12</strain>
    </source>
</reference>
<feature type="domain" description="N-acetyltransferase" evidence="1">
    <location>
        <begin position="29"/>
        <end position="173"/>
    </location>
</feature>
<dbReference type="EMBL" id="CP094528">
    <property type="protein sequence ID" value="UOE43537.1"/>
    <property type="molecule type" value="Genomic_DNA"/>
</dbReference>
<dbReference type="PROSITE" id="PS51186">
    <property type="entry name" value="GNAT"/>
    <property type="match status" value="1"/>
</dbReference>
<evidence type="ECO:0000313" key="2">
    <source>
        <dbReference type="EMBL" id="UOE43537.1"/>
    </source>
</evidence>
<dbReference type="InterPro" id="IPR016181">
    <property type="entry name" value="Acyl_CoA_acyltransferase"/>
</dbReference>
<keyword evidence="3" id="KW-1185">Reference proteome</keyword>
<dbReference type="Pfam" id="PF13508">
    <property type="entry name" value="Acetyltransf_7"/>
    <property type="match status" value="1"/>
</dbReference>
<dbReference type="Proteomes" id="UP000832097">
    <property type="component" value="Chromosome"/>
</dbReference>
<dbReference type="CDD" id="cd04301">
    <property type="entry name" value="NAT_SF"/>
    <property type="match status" value="1"/>
</dbReference>
<sequence>MTRFIVRDATVADAPGVAQAHWDSHQTTYVEPGLVRRDRVEGWSMRNRVLVWTANAAISEGIYPPPDGFHRMSLHVAVDDDGRVVGFACTSIDAEPDGPRPLQLEALYLLEEFHGTGAGQALLDAALGDRPAYLWALDVNPRAHAFYRRNGFELDGTTKFDDDWQITEVRFVR</sequence>
<gene>
    <name evidence="2" type="ORF">MTO99_15355</name>
</gene>